<protein>
    <submittedName>
        <fullName evidence="2 3">Uncharacterized protein</fullName>
    </submittedName>
</protein>
<reference evidence="2 3" key="1">
    <citation type="journal article" date="2010" name="Nature">
        <title>Genome sequencing and analysis of the model grass Brachypodium distachyon.</title>
        <authorList>
            <consortium name="International Brachypodium Initiative"/>
        </authorList>
    </citation>
    <scope>NUCLEOTIDE SEQUENCE [LARGE SCALE GENOMIC DNA]</scope>
    <source>
        <strain evidence="2 3">Bd21</strain>
    </source>
</reference>
<dbReference type="Proteomes" id="UP000008810">
    <property type="component" value="Chromosome 3"/>
</dbReference>
<evidence type="ECO:0000256" key="1">
    <source>
        <dbReference type="SAM" id="MobiDB-lite"/>
    </source>
</evidence>
<evidence type="ECO:0000313" key="2">
    <source>
        <dbReference type="EMBL" id="KQJ93996.2"/>
    </source>
</evidence>
<reference evidence="2" key="2">
    <citation type="submission" date="2017-06" db="EMBL/GenBank/DDBJ databases">
        <title>WGS assembly of Brachypodium distachyon.</title>
        <authorList>
            <consortium name="The International Brachypodium Initiative"/>
            <person name="Lucas S."/>
            <person name="Harmon-Smith M."/>
            <person name="Lail K."/>
            <person name="Tice H."/>
            <person name="Grimwood J."/>
            <person name="Bruce D."/>
            <person name="Barry K."/>
            <person name="Shu S."/>
            <person name="Lindquist E."/>
            <person name="Wang M."/>
            <person name="Pitluck S."/>
            <person name="Vogel J.P."/>
            <person name="Garvin D.F."/>
            <person name="Mockler T.C."/>
            <person name="Schmutz J."/>
            <person name="Rokhsar D."/>
            <person name="Bevan M.W."/>
        </authorList>
    </citation>
    <scope>NUCLEOTIDE SEQUENCE</scope>
    <source>
        <strain evidence="2">Bd21</strain>
    </source>
</reference>
<dbReference type="EnsemblPlants" id="KQJ93996">
    <property type="protein sequence ID" value="KQJ93996"/>
    <property type="gene ID" value="BRADI_3g07931v3"/>
</dbReference>
<name>A0A0Q3F730_BRADI</name>
<accession>A0A0Q3F730</accession>
<dbReference type="InParanoid" id="A0A0Q3F730"/>
<evidence type="ECO:0000313" key="4">
    <source>
        <dbReference type="Proteomes" id="UP000008810"/>
    </source>
</evidence>
<dbReference type="AlphaFoldDB" id="A0A0Q3F730"/>
<keyword evidence="4" id="KW-1185">Reference proteome</keyword>
<evidence type="ECO:0000313" key="3">
    <source>
        <dbReference type="EnsemblPlants" id="KQJ93996"/>
    </source>
</evidence>
<organism evidence="2">
    <name type="scientific">Brachypodium distachyon</name>
    <name type="common">Purple false brome</name>
    <name type="synonym">Trachynia distachya</name>
    <dbReference type="NCBI Taxonomy" id="15368"/>
    <lineage>
        <taxon>Eukaryota</taxon>
        <taxon>Viridiplantae</taxon>
        <taxon>Streptophyta</taxon>
        <taxon>Embryophyta</taxon>
        <taxon>Tracheophyta</taxon>
        <taxon>Spermatophyta</taxon>
        <taxon>Magnoliopsida</taxon>
        <taxon>Liliopsida</taxon>
        <taxon>Poales</taxon>
        <taxon>Poaceae</taxon>
        <taxon>BOP clade</taxon>
        <taxon>Pooideae</taxon>
        <taxon>Stipodae</taxon>
        <taxon>Brachypodieae</taxon>
        <taxon>Brachypodium</taxon>
    </lineage>
</organism>
<proteinExistence type="predicted"/>
<dbReference type="Gramene" id="KQJ93996">
    <property type="protein sequence ID" value="KQJ93996"/>
    <property type="gene ID" value="BRADI_3g07931v3"/>
</dbReference>
<dbReference type="EMBL" id="CM000882">
    <property type="protein sequence ID" value="KQJ93996.2"/>
    <property type="molecule type" value="Genomic_DNA"/>
</dbReference>
<feature type="region of interest" description="Disordered" evidence="1">
    <location>
        <begin position="20"/>
        <end position="41"/>
    </location>
</feature>
<sequence>MQCRCVGCASKVEKAMASIGSFGDTESPRALPMAEEEDKEDVKIVCPDPPAENHDQKIILVLGSSSRACGTTASAPPLPDKLS</sequence>
<gene>
    <name evidence="2" type="ORF">BRADI_3g07931v3</name>
</gene>
<reference evidence="3" key="3">
    <citation type="submission" date="2018-08" db="UniProtKB">
        <authorList>
            <consortium name="EnsemblPlants"/>
        </authorList>
    </citation>
    <scope>IDENTIFICATION</scope>
    <source>
        <strain evidence="3">cv. Bd21</strain>
    </source>
</reference>